<evidence type="ECO:0000256" key="4">
    <source>
        <dbReference type="SAM" id="MobiDB-lite"/>
    </source>
</evidence>
<dbReference type="Proteomes" id="UP000469011">
    <property type="component" value="Unassembled WGS sequence"/>
</dbReference>
<dbReference type="EMBL" id="JAAAMG010000004">
    <property type="protein sequence ID" value="NDW04241.1"/>
    <property type="molecule type" value="Genomic_DNA"/>
</dbReference>
<dbReference type="PANTHER" id="PTHR42756:SF1">
    <property type="entry name" value="TRANSCRIPTIONAL REPRESSOR OF EMRAB OPERON"/>
    <property type="match status" value="1"/>
</dbReference>
<keyword evidence="1" id="KW-0805">Transcription regulation</keyword>
<dbReference type="SMART" id="SM00347">
    <property type="entry name" value="HTH_MARR"/>
    <property type="match status" value="1"/>
</dbReference>
<evidence type="ECO:0000256" key="2">
    <source>
        <dbReference type="ARBA" id="ARBA00023125"/>
    </source>
</evidence>
<dbReference type="InterPro" id="IPR000835">
    <property type="entry name" value="HTH_MarR-typ"/>
</dbReference>
<feature type="compositionally biased region" description="Basic and acidic residues" evidence="4">
    <location>
        <begin position="1"/>
        <end position="11"/>
    </location>
</feature>
<gene>
    <name evidence="6" type="ORF">GTK09_07340</name>
</gene>
<dbReference type="AlphaFoldDB" id="A0A6N9SZK1"/>
<dbReference type="InterPro" id="IPR036388">
    <property type="entry name" value="WH-like_DNA-bd_sf"/>
</dbReference>
<proteinExistence type="predicted"/>
<dbReference type="PROSITE" id="PS50995">
    <property type="entry name" value="HTH_MARR_2"/>
    <property type="match status" value="1"/>
</dbReference>
<feature type="region of interest" description="Disordered" evidence="4">
    <location>
        <begin position="1"/>
        <end position="20"/>
    </location>
</feature>
<evidence type="ECO:0000313" key="7">
    <source>
        <dbReference type="Proteomes" id="UP000469011"/>
    </source>
</evidence>
<keyword evidence="2" id="KW-0238">DNA-binding</keyword>
<evidence type="ECO:0000256" key="1">
    <source>
        <dbReference type="ARBA" id="ARBA00023015"/>
    </source>
</evidence>
<evidence type="ECO:0000256" key="3">
    <source>
        <dbReference type="ARBA" id="ARBA00023163"/>
    </source>
</evidence>
<sequence length="177" mass="19348">MERAKPTRKTFDAQNGEAGEVEDGADAGRYLDAGAAETTIAYKLRLAQILAFRAFEEKLAERGRAPRYLGLLAIIRSHPGQSQSRLAEAVALRRSSLVTILDILTQEGLTERRPAPGDRRSNGVWLTEKGERVVEALLAESRRHDAMLTAGIGAAEIETTLRVLDRVIANLRGDQGT</sequence>
<dbReference type="Gene3D" id="1.10.10.10">
    <property type="entry name" value="Winged helix-like DNA-binding domain superfamily/Winged helix DNA-binding domain"/>
    <property type="match status" value="1"/>
</dbReference>
<feature type="domain" description="HTH marR-type" evidence="5">
    <location>
        <begin position="37"/>
        <end position="169"/>
    </location>
</feature>
<dbReference type="GO" id="GO:0003700">
    <property type="term" value="F:DNA-binding transcription factor activity"/>
    <property type="evidence" value="ECO:0007669"/>
    <property type="project" value="InterPro"/>
</dbReference>
<name>A0A6N9SZK1_9HYPH</name>
<accession>A0A6N9SZK1</accession>
<comment type="caution">
    <text evidence="6">The sequence shown here is derived from an EMBL/GenBank/DDBJ whole genome shotgun (WGS) entry which is preliminary data.</text>
</comment>
<evidence type="ECO:0000259" key="5">
    <source>
        <dbReference type="PROSITE" id="PS50995"/>
    </source>
</evidence>
<dbReference type="PRINTS" id="PR00598">
    <property type="entry name" value="HTHMARR"/>
</dbReference>
<dbReference type="GO" id="GO:0003677">
    <property type="term" value="F:DNA binding"/>
    <property type="evidence" value="ECO:0007669"/>
    <property type="project" value="UniProtKB-KW"/>
</dbReference>
<organism evidence="6 7">
    <name type="scientific">Jiella pacifica</name>
    <dbReference type="NCBI Taxonomy" id="2696469"/>
    <lineage>
        <taxon>Bacteria</taxon>
        <taxon>Pseudomonadati</taxon>
        <taxon>Pseudomonadota</taxon>
        <taxon>Alphaproteobacteria</taxon>
        <taxon>Hyphomicrobiales</taxon>
        <taxon>Aurantimonadaceae</taxon>
        <taxon>Jiella</taxon>
    </lineage>
</organism>
<dbReference type="PANTHER" id="PTHR42756">
    <property type="entry name" value="TRANSCRIPTIONAL REGULATOR, MARR"/>
    <property type="match status" value="1"/>
</dbReference>
<reference evidence="6 7" key="1">
    <citation type="submission" date="2020-01" db="EMBL/GenBank/DDBJ databases">
        <title>Jiella pacifica sp. nov.</title>
        <authorList>
            <person name="Xue Z."/>
            <person name="Zhu S."/>
            <person name="Chen J."/>
            <person name="Yang J."/>
        </authorList>
    </citation>
    <scope>NUCLEOTIDE SEQUENCE [LARGE SCALE GENOMIC DNA]</scope>
    <source>
        <strain evidence="6 7">40Bstr34</strain>
    </source>
</reference>
<evidence type="ECO:0000313" key="6">
    <source>
        <dbReference type="EMBL" id="NDW04241.1"/>
    </source>
</evidence>
<dbReference type="RefSeq" id="WP_163462324.1">
    <property type="nucleotide sequence ID" value="NZ_JAAAMG010000004.1"/>
</dbReference>
<dbReference type="InterPro" id="IPR036390">
    <property type="entry name" value="WH_DNA-bd_sf"/>
</dbReference>
<dbReference type="Pfam" id="PF01047">
    <property type="entry name" value="MarR"/>
    <property type="match status" value="1"/>
</dbReference>
<keyword evidence="7" id="KW-1185">Reference proteome</keyword>
<protein>
    <submittedName>
        <fullName evidence="6">MarR family transcriptional regulator</fullName>
    </submittedName>
</protein>
<keyword evidence="3" id="KW-0804">Transcription</keyword>
<dbReference type="SUPFAM" id="SSF46785">
    <property type="entry name" value="Winged helix' DNA-binding domain"/>
    <property type="match status" value="1"/>
</dbReference>